<dbReference type="EMBL" id="CP115611">
    <property type="protein sequence ID" value="WBW72645.1"/>
    <property type="molecule type" value="Genomic_DNA"/>
</dbReference>
<reference evidence="4 5" key="1">
    <citation type="journal article" date="2023" name="G3 (Bethesda)">
        <title>A high-quality reference genome for the fission yeast Schizosaccharomyces osmophilus.</title>
        <authorList>
            <person name="Jia G.S."/>
            <person name="Zhang W.C."/>
            <person name="Liang Y."/>
            <person name="Liu X.H."/>
            <person name="Rhind N."/>
            <person name="Pidoux A."/>
            <person name="Brysch-Herzberg M."/>
            <person name="Du L.L."/>
        </authorList>
    </citation>
    <scope>NUCLEOTIDE SEQUENCE [LARGE SCALE GENOMIC DNA]</scope>
    <source>
        <strain evidence="4 5">CBS 15793</strain>
    </source>
</reference>
<sequence length="176" mass="20851">MKVPAIYNFPPFFTRQVNENTWQSQKSAWQKWIHIWCREHRITQLSIHAELLDSPLVHNEAIHRTLPLPVFREIVEDMVKQNYAEWTQKKEPRDTFWVYWRSIAEWGNIITKWLFDTGRDGAVCTYYELQEQCKEVDCLEEGLLHKVLESLMKKGNVELMKGSSGKYTGFKVLSTS</sequence>
<dbReference type="GeneID" id="80873603"/>
<gene>
    <name evidence="4" type="primary">vps25</name>
    <name evidence="4" type="ORF">SOMG_00116</name>
</gene>
<dbReference type="Pfam" id="PF05871">
    <property type="entry name" value="ESCRT-II"/>
    <property type="match status" value="1"/>
</dbReference>
<comment type="similarity">
    <text evidence="1">Belongs to the VPS25 family.</text>
</comment>
<evidence type="ECO:0000313" key="4">
    <source>
        <dbReference type="EMBL" id="WBW72645.1"/>
    </source>
</evidence>
<dbReference type="GO" id="GO:0043328">
    <property type="term" value="P:protein transport to vacuole involved in ubiquitin-dependent protein catabolic process via the multivesicular body sorting pathway"/>
    <property type="evidence" value="ECO:0007669"/>
    <property type="project" value="TreeGrafter"/>
</dbReference>
<keyword evidence="5" id="KW-1185">Reference proteome</keyword>
<name>A0AAE9WAK0_9SCHI</name>
<keyword evidence="3" id="KW-0653">Protein transport</keyword>
<dbReference type="InterPro" id="IPR036388">
    <property type="entry name" value="WH-like_DNA-bd_sf"/>
</dbReference>
<evidence type="ECO:0000313" key="5">
    <source>
        <dbReference type="Proteomes" id="UP001212411"/>
    </source>
</evidence>
<dbReference type="Proteomes" id="UP001212411">
    <property type="component" value="Chromosome 1"/>
</dbReference>
<dbReference type="GO" id="GO:0005198">
    <property type="term" value="F:structural molecule activity"/>
    <property type="evidence" value="ECO:0007669"/>
    <property type="project" value="TreeGrafter"/>
</dbReference>
<dbReference type="KEGG" id="som:SOMG_00116"/>
<protein>
    <submittedName>
        <fullName evidence="4">ESCRT II complex subunit Vps25</fullName>
    </submittedName>
</protein>
<dbReference type="InterPro" id="IPR008570">
    <property type="entry name" value="ESCRT-II_cplx_Vps25-sub"/>
</dbReference>
<evidence type="ECO:0000256" key="2">
    <source>
        <dbReference type="ARBA" id="ARBA00022448"/>
    </source>
</evidence>
<proteinExistence type="inferred from homology"/>
<organism evidence="4 5">
    <name type="scientific">Schizosaccharomyces osmophilus</name>
    <dbReference type="NCBI Taxonomy" id="2545709"/>
    <lineage>
        <taxon>Eukaryota</taxon>
        <taxon>Fungi</taxon>
        <taxon>Dikarya</taxon>
        <taxon>Ascomycota</taxon>
        <taxon>Taphrinomycotina</taxon>
        <taxon>Schizosaccharomycetes</taxon>
        <taxon>Schizosaccharomycetales</taxon>
        <taxon>Schizosaccharomycetaceae</taxon>
        <taxon>Schizosaccharomyces</taxon>
    </lineage>
</organism>
<dbReference type="InterPro" id="IPR014041">
    <property type="entry name" value="ESCRT-II_cplx_Vps25-sub_N"/>
</dbReference>
<dbReference type="GO" id="GO:0042803">
    <property type="term" value="F:protein homodimerization activity"/>
    <property type="evidence" value="ECO:0007669"/>
    <property type="project" value="TreeGrafter"/>
</dbReference>
<keyword evidence="2" id="KW-0813">Transport</keyword>
<dbReference type="InterPro" id="IPR036390">
    <property type="entry name" value="WH_DNA-bd_sf"/>
</dbReference>
<accession>A0AAE9WAK0</accession>
<evidence type="ECO:0000256" key="3">
    <source>
        <dbReference type="ARBA" id="ARBA00022927"/>
    </source>
</evidence>
<dbReference type="PANTHER" id="PTHR13149">
    <property type="entry name" value="VACUOLAR PROTEIN SORTING-ASSOCIATED PROTEIN VPS25"/>
    <property type="match status" value="1"/>
</dbReference>
<dbReference type="Gene3D" id="1.10.10.570">
    <property type="entry name" value="Winged helix' DNA-binding domain. Chain C. Domain 1"/>
    <property type="match status" value="1"/>
</dbReference>
<dbReference type="AlphaFoldDB" id="A0AAE9WAK0"/>
<dbReference type="Gene3D" id="1.10.10.10">
    <property type="entry name" value="Winged helix-like DNA-binding domain superfamily/Winged helix DNA-binding domain"/>
    <property type="match status" value="1"/>
</dbReference>
<dbReference type="RefSeq" id="XP_056036888.1">
    <property type="nucleotide sequence ID" value="XM_056178914.1"/>
</dbReference>
<evidence type="ECO:0000256" key="1">
    <source>
        <dbReference type="ARBA" id="ARBA00009674"/>
    </source>
</evidence>
<dbReference type="SUPFAM" id="SSF46785">
    <property type="entry name" value="Winged helix' DNA-binding domain"/>
    <property type="match status" value="2"/>
</dbReference>
<dbReference type="PANTHER" id="PTHR13149:SF0">
    <property type="entry name" value="VACUOLAR PROTEIN-SORTING-ASSOCIATED PROTEIN 25"/>
    <property type="match status" value="1"/>
</dbReference>
<dbReference type="GO" id="GO:0000814">
    <property type="term" value="C:ESCRT II complex"/>
    <property type="evidence" value="ECO:0007669"/>
    <property type="project" value="InterPro"/>
</dbReference>